<evidence type="ECO:0000313" key="2">
    <source>
        <dbReference type="Proteomes" id="UP001159363"/>
    </source>
</evidence>
<protein>
    <submittedName>
        <fullName evidence="1">Uncharacterized protein</fullName>
    </submittedName>
</protein>
<dbReference type="EMBL" id="JARBHB010000011">
    <property type="protein sequence ID" value="KAJ8873231.1"/>
    <property type="molecule type" value="Genomic_DNA"/>
</dbReference>
<reference evidence="1 2" key="1">
    <citation type="submission" date="2023-02" db="EMBL/GenBank/DDBJ databases">
        <title>LHISI_Scaffold_Assembly.</title>
        <authorList>
            <person name="Stuart O.P."/>
            <person name="Cleave R."/>
            <person name="Magrath M.J.L."/>
            <person name="Mikheyev A.S."/>
        </authorList>
    </citation>
    <scope>NUCLEOTIDE SEQUENCE [LARGE SCALE GENOMIC DNA]</scope>
    <source>
        <strain evidence="1">Daus_M_001</strain>
        <tissue evidence="1">Leg muscle</tissue>
    </source>
</reference>
<dbReference type="Proteomes" id="UP001159363">
    <property type="component" value="Chromosome 10"/>
</dbReference>
<proteinExistence type="predicted"/>
<keyword evidence="2" id="KW-1185">Reference proteome</keyword>
<organism evidence="1 2">
    <name type="scientific">Dryococelus australis</name>
    <dbReference type="NCBI Taxonomy" id="614101"/>
    <lineage>
        <taxon>Eukaryota</taxon>
        <taxon>Metazoa</taxon>
        <taxon>Ecdysozoa</taxon>
        <taxon>Arthropoda</taxon>
        <taxon>Hexapoda</taxon>
        <taxon>Insecta</taxon>
        <taxon>Pterygota</taxon>
        <taxon>Neoptera</taxon>
        <taxon>Polyneoptera</taxon>
        <taxon>Phasmatodea</taxon>
        <taxon>Verophasmatodea</taxon>
        <taxon>Anareolatae</taxon>
        <taxon>Phasmatidae</taxon>
        <taxon>Eurycanthinae</taxon>
        <taxon>Dryococelus</taxon>
    </lineage>
</organism>
<name>A0ABQ9GMH0_9NEOP</name>
<evidence type="ECO:0000313" key="1">
    <source>
        <dbReference type="EMBL" id="KAJ8873231.1"/>
    </source>
</evidence>
<comment type="caution">
    <text evidence="1">The sequence shown here is derived from an EMBL/GenBank/DDBJ whole genome shotgun (WGS) entry which is preliminary data.</text>
</comment>
<accession>A0ABQ9GMH0</accession>
<gene>
    <name evidence="1" type="ORF">PR048_026865</name>
</gene>
<sequence length="90" mass="9998">MEDLQKTFSFLQKCLTPPEVQCNICNGIFSYVAITNLLRCEAIAKNVIAPYSSNILKIGPNYTPLSVYLHVLQTIRRQNISNAGCGSFTV</sequence>